<organism evidence="2 3">
    <name type="scientific">Gluconacetobacter sacchari</name>
    <dbReference type="NCBI Taxonomy" id="92759"/>
    <lineage>
        <taxon>Bacteria</taxon>
        <taxon>Pseudomonadati</taxon>
        <taxon>Pseudomonadota</taxon>
        <taxon>Alphaproteobacteria</taxon>
        <taxon>Acetobacterales</taxon>
        <taxon>Acetobacteraceae</taxon>
        <taxon>Gluconacetobacter</taxon>
    </lineage>
</organism>
<sequence>MTKPAQLDRAARDQDAGPERTGGMRNAGSPTPAVFPSPESMRPTLVGRDFVVSAGHPIVAQVMSEILANGGTAVDAGVAGGLLSNVVQVDMCNLGGVAPTLIRRADEDAIWCIDGVGSWGADVTLDAYLRRHDGAMPIGSSVGVVPAAFAAWCTALERFGTWRLRDVIAPAIDYARRGFPLDLRSAKAFELLGSGFKFYEGSRAIYWPHGRPPHPGEILVQEALADSLERLAAADTGTREEGIRAAHDLFYKGDMARELIAFHRETGGWLTEADMAAFQSRVSRAPSVTFRGWNVYTPGIVGQGPVMLQALGILERTPLEDFGRGSPDHLHMMAEAMKQGFAEREKYYVDPDFASITVETLLSSDHLDALRMEIGLDSVLPGAALSSAAGRGRCDTTYIAVTDAAGNVFSSMPSDTIDGAPICPALGYFVSPRGVQSRIDPAHPCAIAPNKRPRLTPAPAILHRPETGEILALGSPGGDMIVQAMVESTVDMIAFGITPQQAVESPRIATFSHPGSFYPHPAFPLRLAVEERVDPQIREELSRRGHDIYVWPAFEFDAGGISIAGYRKLDPTGVPVLVAAADPRRITYAAGR</sequence>
<gene>
    <name evidence="2" type="ORF">HLH48_16625</name>
</gene>
<dbReference type="PANTHER" id="PTHR43881">
    <property type="entry name" value="GAMMA-GLUTAMYLTRANSPEPTIDASE (AFU_ORTHOLOGUE AFUA_4G13580)"/>
    <property type="match status" value="1"/>
</dbReference>
<dbReference type="Gene3D" id="3.60.20.40">
    <property type="match status" value="1"/>
</dbReference>
<reference evidence="2 3" key="1">
    <citation type="submission" date="2020-04" db="EMBL/GenBank/DDBJ databases">
        <title>Description of novel Gluconacetobacter.</title>
        <authorList>
            <person name="Sombolestani A."/>
        </authorList>
    </citation>
    <scope>NUCLEOTIDE SEQUENCE [LARGE SCALE GENOMIC DNA]</scope>
    <source>
        <strain evidence="2 3">LMG 19747</strain>
    </source>
</reference>
<dbReference type="SUPFAM" id="SSF56235">
    <property type="entry name" value="N-terminal nucleophile aminohydrolases (Ntn hydrolases)"/>
    <property type="match status" value="1"/>
</dbReference>
<dbReference type="InterPro" id="IPR029055">
    <property type="entry name" value="Ntn_hydrolases_N"/>
</dbReference>
<dbReference type="Pfam" id="PF01019">
    <property type="entry name" value="G_glu_transpept"/>
    <property type="match status" value="1"/>
</dbReference>
<feature type="region of interest" description="Disordered" evidence="1">
    <location>
        <begin position="1"/>
        <end position="40"/>
    </location>
</feature>
<evidence type="ECO:0000313" key="3">
    <source>
        <dbReference type="Proteomes" id="UP000589085"/>
    </source>
</evidence>
<dbReference type="InterPro" id="IPR043137">
    <property type="entry name" value="GGT_ssub_C"/>
</dbReference>
<keyword evidence="2" id="KW-0808">Transferase</keyword>
<dbReference type="AlphaFoldDB" id="A0A7W4NPJ8"/>
<dbReference type="GO" id="GO:0016740">
    <property type="term" value="F:transferase activity"/>
    <property type="evidence" value="ECO:0007669"/>
    <property type="project" value="UniProtKB-KW"/>
</dbReference>
<dbReference type="PRINTS" id="PR01210">
    <property type="entry name" value="GGTRANSPTASE"/>
</dbReference>
<comment type="caution">
    <text evidence="2">The sequence shown here is derived from an EMBL/GenBank/DDBJ whole genome shotgun (WGS) entry which is preliminary data.</text>
</comment>
<name>A0A7W4NPJ8_9PROT</name>
<dbReference type="InterPro" id="IPR043138">
    <property type="entry name" value="GGT_lsub"/>
</dbReference>
<dbReference type="InterPro" id="IPR052896">
    <property type="entry name" value="GGT-like_enzyme"/>
</dbReference>
<dbReference type="Gene3D" id="1.10.246.130">
    <property type="match status" value="1"/>
</dbReference>
<feature type="compositionally biased region" description="Basic and acidic residues" evidence="1">
    <location>
        <begin position="9"/>
        <end position="18"/>
    </location>
</feature>
<dbReference type="Proteomes" id="UP000589085">
    <property type="component" value="Unassembled WGS sequence"/>
</dbReference>
<dbReference type="EMBL" id="JABEQJ010000025">
    <property type="protein sequence ID" value="MBB2161771.1"/>
    <property type="molecule type" value="Genomic_DNA"/>
</dbReference>
<dbReference type="PANTHER" id="PTHR43881:SF1">
    <property type="entry name" value="GAMMA-GLUTAMYLTRANSPEPTIDASE (AFU_ORTHOLOGUE AFUA_4G13580)"/>
    <property type="match status" value="1"/>
</dbReference>
<proteinExistence type="predicted"/>
<protein>
    <submittedName>
        <fullName evidence="2">Gamma-glutamyltransferase family protein</fullName>
    </submittedName>
</protein>
<accession>A0A7W4NPJ8</accession>
<dbReference type="RefSeq" id="WP_182998603.1">
    <property type="nucleotide sequence ID" value="NZ_JABEQJ010000025.1"/>
</dbReference>
<evidence type="ECO:0000313" key="2">
    <source>
        <dbReference type="EMBL" id="MBB2161771.1"/>
    </source>
</evidence>
<evidence type="ECO:0000256" key="1">
    <source>
        <dbReference type="SAM" id="MobiDB-lite"/>
    </source>
</evidence>